<dbReference type="Proteomes" id="UP000502823">
    <property type="component" value="Unassembled WGS sequence"/>
</dbReference>
<feature type="domain" description="C2H2-type" evidence="14">
    <location>
        <begin position="539"/>
        <end position="568"/>
    </location>
</feature>
<dbReference type="PANTHER" id="PTHR46541:SF1">
    <property type="entry name" value="ZINC FINGER PROTEIN AEBP2"/>
    <property type="match status" value="1"/>
</dbReference>
<keyword evidence="16" id="KW-1185">Reference proteome</keyword>
<evidence type="ECO:0000256" key="5">
    <source>
        <dbReference type="ARBA" id="ARBA00022771"/>
    </source>
</evidence>
<protein>
    <recommendedName>
        <fullName evidence="14">C2H2-type domain-containing protein</fullName>
    </recommendedName>
</protein>
<feature type="compositionally biased region" description="Polar residues" evidence="13">
    <location>
        <begin position="26"/>
        <end position="38"/>
    </location>
</feature>
<dbReference type="GO" id="GO:0006357">
    <property type="term" value="P:regulation of transcription by RNA polymerase II"/>
    <property type="evidence" value="ECO:0007669"/>
    <property type="project" value="TreeGrafter"/>
</dbReference>
<evidence type="ECO:0000256" key="1">
    <source>
        <dbReference type="ARBA" id="ARBA00004123"/>
    </source>
</evidence>
<dbReference type="SUPFAM" id="SSF57667">
    <property type="entry name" value="beta-beta-alpha zinc fingers"/>
    <property type="match status" value="2"/>
</dbReference>
<dbReference type="SMART" id="SM00355">
    <property type="entry name" value="ZnF_C2H2"/>
    <property type="match status" value="3"/>
</dbReference>
<feature type="non-terminal residue" evidence="15">
    <location>
        <position position="1"/>
    </location>
</feature>
<evidence type="ECO:0000256" key="6">
    <source>
        <dbReference type="ARBA" id="ARBA00022833"/>
    </source>
</evidence>
<dbReference type="GO" id="GO:0008270">
    <property type="term" value="F:zinc ion binding"/>
    <property type="evidence" value="ECO:0007669"/>
    <property type="project" value="UniProtKB-KW"/>
</dbReference>
<evidence type="ECO:0000256" key="7">
    <source>
        <dbReference type="ARBA" id="ARBA00022853"/>
    </source>
</evidence>
<dbReference type="InterPro" id="IPR059034">
    <property type="entry name" value="SH3_AEBP2_C"/>
</dbReference>
<dbReference type="PANTHER" id="PTHR46541">
    <property type="entry name" value="ZINC FINGER PROTEIN AEBP2"/>
    <property type="match status" value="1"/>
</dbReference>
<evidence type="ECO:0000256" key="2">
    <source>
        <dbReference type="ARBA" id="ARBA00022491"/>
    </source>
</evidence>
<comment type="subcellular location">
    <subcellularLocation>
        <location evidence="1">Nucleus</location>
    </subcellularLocation>
</comment>
<dbReference type="Pfam" id="PF26014">
    <property type="entry name" value="SH3_AEBP2_C"/>
    <property type="match status" value="1"/>
</dbReference>
<dbReference type="PROSITE" id="PS50157">
    <property type="entry name" value="ZINC_FINGER_C2H2_2"/>
    <property type="match status" value="1"/>
</dbReference>
<dbReference type="GO" id="GO:0035098">
    <property type="term" value="C:ESC/E(Z) complex"/>
    <property type="evidence" value="ECO:0007669"/>
    <property type="project" value="TreeGrafter"/>
</dbReference>
<dbReference type="PROSITE" id="PS00028">
    <property type="entry name" value="ZINC_FINGER_C2H2_1"/>
    <property type="match status" value="2"/>
</dbReference>
<evidence type="ECO:0000256" key="4">
    <source>
        <dbReference type="ARBA" id="ARBA00022737"/>
    </source>
</evidence>
<keyword evidence="4" id="KW-0677">Repeat</keyword>
<reference evidence="16" key="1">
    <citation type="submission" date="2020-01" db="EMBL/GenBank/DDBJ databases">
        <title>Draft genome sequence of the Termite Coptotermes fromosanus.</title>
        <authorList>
            <person name="Itakura S."/>
            <person name="Yosikawa Y."/>
            <person name="Umezawa K."/>
        </authorList>
    </citation>
    <scope>NUCLEOTIDE SEQUENCE [LARGE SCALE GENOMIC DNA]</scope>
</reference>
<organism evidence="15 16">
    <name type="scientific">Coptotermes formosanus</name>
    <name type="common">Formosan subterranean termite</name>
    <dbReference type="NCBI Taxonomy" id="36987"/>
    <lineage>
        <taxon>Eukaryota</taxon>
        <taxon>Metazoa</taxon>
        <taxon>Ecdysozoa</taxon>
        <taxon>Arthropoda</taxon>
        <taxon>Hexapoda</taxon>
        <taxon>Insecta</taxon>
        <taxon>Pterygota</taxon>
        <taxon>Neoptera</taxon>
        <taxon>Polyneoptera</taxon>
        <taxon>Dictyoptera</taxon>
        <taxon>Blattodea</taxon>
        <taxon>Blattoidea</taxon>
        <taxon>Termitoidae</taxon>
        <taxon>Rhinotermitidae</taxon>
        <taxon>Coptotermes</taxon>
    </lineage>
</organism>
<evidence type="ECO:0000256" key="13">
    <source>
        <dbReference type="SAM" id="MobiDB-lite"/>
    </source>
</evidence>
<evidence type="ECO:0000259" key="14">
    <source>
        <dbReference type="PROSITE" id="PS50157"/>
    </source>
</evidence>
<keyword evidence="6" id="KW-0862">Zinc</keyword>
<feature type="region of interest" description="Disordered" evidence="13">
    <location>
        <begin position="563"/>
        <end position="585"/>
    </location>
</feature>
<evidence type="ECO:0000256" key="10">
    <source>
        <dbReference type="ARBA" id="ARBA00023242"/>
    </source>
</evidence>
<gene>
    <name evidence="15" type="ORF">Cfor_04611</name>
</gene>
<evidence type="ECO:0000256" key="12">
    <source>
        <dbReference type="PROSITE-ProRule" id="PRU00042"/>
    </source>
</evidence>
<dbReference type="EMBL" id="BLKM01000280">
    <property type="protein sequence ID" value="GFG31112.1"/>
    <property type="molecule type" value="Genomic_DNA"/>
</dbReference>
<keyword evidence="5 12" id="KW-0863">Zinc-finger</keyword>
<dbReference type="InParanoid" id="A0A6L2PIX4"/>
<evidence type="ECO:0000256" key="3">
    <source>
        <dbReference type="ARBA" id="ARBA00022723"/>
    </source>
</evidence>
<keyword evidence="8" id="KW-0805">Transcription regulation</keyword>
<dbReference type="InterPro" id="IPR036236">
    <property type="entry name" value="Znf_C2H2_sf"/>
</dbReference>
<evidence type="ECO:0000313" key="16">
    <source>
        <dbReference type="Proteomes" id="UP000502823"/>
    </source>
</evidence>
<dbReference type="AlphaFoldDB" id="A0A6L2PIX4"/>
<keyword evidence="3" id="KW-0479">Metal-binding</keyword>
<evidence type="ECO:0000256" key="8">
    <source>
        <dbReference type="ARBA" id="ARBA00023015"/>
    </source>
</evidence>
<keyword evidence="7" id="KW-0156">Chromatin regulator</keyword>
<dbReference type="OrthoDB" id="9984614at2759"/>
<keyword evidence="2" id="KW-0678">Repressor</keyword>
<comment type="similarity">
    <text evidence="11">Belongs to the AEBP2/jing C2H2-type zinc-finger family.</text>
</comment>
<evidence type="ECO:0000256" key="9">
    <source>
        <dbReference type="ARBA" id="ARBA00023163"/>
    </source>
</evidence>
<sequence>GVATLSCTDCSTSSSATSDITDPGSPYSTASTHSSVSEGSDDCSPRKNGATTTTLALPAPPYCAIVTPPVQSRHWATSAPSCKTVSAMAPNLQEPCWPWGGKERDKGPPPPPPPLTVTATPLTPVTANVIANLPLKSLKRQTAITSHKTATVSATVSKRLKVDHHSSNNSVKVTSHCASQCVSKSKCCSVDNNKSHEGDVPPLTKLPQQGKITEYFKAQVKPLNGVKKELAVKSVPGLQQVRKEPKTCETTSGLNKYFPSLLSGNKSVAAKSPTRNVPLSKGSDTRDTVSSGSTSPSWMKSSVDGKPSKVPHKVTTDKKTGAMVAVVAARKVSSSAVSKFLEAKRNGLNVPSSQKLNALLSPYTTQKSPSSLNFVESVSKPGLTTSASGTSKVVLSSETVFKTVKEAIPKPKTVVSETECVASPLCDEPTPILSVPTTIRFPATASDSSCSSSSVVPTKATTSQLESPDTIACRWSECDTHFDTSTGLLEHLQAKHVTPQVTCENYVCLWVGCKVYARTSCSRSWLERHVLSHGGNKPFRCIVDGCGQRFSSQTTLERHVNGHFNQSEAGNGNAGPRRSLESTSSKLFRRNGKKLRYRRQPWSARMFDYFDAGIMEGLQHRLVSMTEVQTQGNVANASGNTVCLHSKVMARRVEPDGRLRVLVHWYPEDIHYRYWREAVNRRPHSLCGSNTSSVSKVMGPDLISGRGNCTVSQRFSMWNGYGYHKFSYLGPLLLKYKADGSPPSGVVGDDSSIWCEAGLPLPYDVRLMACLQLMVRLCTCNDSELDCVLFSGFCRGGEKQKFMDTHTKVDWTDISKKDVEFSI</sequence>
<dbReference type="InterPro" id="IPR052130">
    <property type="entry name" value="AEBP2/jing_C2H2-ZnF"/>
</dbReference>
<feature type="compositionally biased region" description="Low complexity" evidence="13">
    <location>
        <begin position="1"/>
        <end position="19"/>
    </location>
</feature>
<dbReference type="InterPro" id="IPR013087">
    <property type="entry name" value="Znf_C2H2_type"/>
</dbReference>
<feature type="region of interest" description="Disordered" evidence="13">
    <location>
        <begin position="268"/>
        <end position="314"/>
    </location>
</feature>
<comment type="caution">
    <text evidence="15">The sequence shown here is derived from an EMBL/GenBank/DDBJ whole genome shotgun (WGS) entry which is preliminary data.</text>
</comment>
<accession>A0A6L2PIX4</accession>
<proteinExistence type="inferred from homology"/>
<dbReference type="Gene3D" id="3.30.160.60">
    <property type="entry name" value="Classic Zinc Finger"/>
    <property type="match status" value="2"/>
</dbReference>
<keyword evidence="10" id="KW-0539">Nucleus</keyword>
<feature type="region of interest" description="Disordered" evidence="13">
    <location>
        <begin position="1"/>
        <end position="54"/>
    </location>
</feature>
<name>A0A6L2PIX4_COPFO</name>
<evidence type="ECO:0000313" key="15">
    <source>
        <dbReference type="EMBL" id="GFG31112.1"/>
    </source>
</evidence>
<dbReference type="GO" id="GO:0006325">
    <property type="term" value="P:chromatin organization"/>
    <property type="evidence" value="ECO:0007669"/>
    <property type="project" value="UniProtKB-KW"/>
</dbReference>
<feature type="compositionally biased region" description="Polar residues" evidence="13">
    <location>
        <begin position="288"/>
        <end position="300"/>
    </location>
</feature>
<evidence type="ECO:0000256" key="11">
    <source>
        <dbReference type="ARBA" id="ARBA00037930"/>
    </source>
</evidence>
<keyword evidence="9" id="KW-0804">Transcription</keyword>